<dbReference type="Gene3D" id="3.40.525.10">
    <property type="entry name" value="CRAL-TRIO lipid binding domain"/>
    <property type="match status" value="1"/>
</dbReference>
<gene>
    <name evidence="2" type="ORF">LSTR_LSTR017612</name>
</gene>
<feature type="non-terminal residue" evidence="2">
    <location>
        <position position="62"/>
    </location>
</feature>
<dbReference type="InterPro" id="IPR036865">
    <property type="entry name" value="CRAL-TRIO_dom_sf"/>
</dbReference>
<dbReference type="OrthoDB" id="6432525at2759"/>
<organism evidence="2 3">
    <name type="scientific">Laodelphax striatellus</name>
    <name type="common">Small brown planthopper</name>
    <name type="synonym">Delphax striatella</name>
    <dbReference type="NCBI Taxonomy" id="195883"/>
    <lineage>
        <taxon>Eukaryota</taxon>
        <taxon>Metazoa</taxon>
        <taxon>Ecdysozoa</taxon>
        <taxon>Arthropoda</taxon>
        <taxon>Hexapoda</taxon>
        <taxon>Insecta</taxon>
        <taxon>Pterygota</taxon>
        <taxon>Neoptera</taxon>
        <taxon>Paraneoptera</taxon>
        <taxon>Hemiptera</taxon>
        <taxon>Auchenorrhyncha</taxon>
        <taxon>Fulgoroidea</taxon>
        <taxon>Delphacidae</taxon>
        <taxon>Criomorphinae</taxon>
        <taxon>Laodelphax</taxon>
    </lineage>
</organism>
<dbReference type="EMBL" id="QKKF02032054">
    <property type="protein sequence ID" value="RZF34302.1"/>
    <property type="molecule type" value="Genomic_DNA"/>
</dbReference>
<name>A0A482WM54_LAOST</name>
<dbReference type="InterPro" id="IPR001251">
    <property type="entry name" value="CRAL-TRIO_dom"/>
</dbReference>
<keyword evidence="3" id="KW-1185">Reference proteome</keyword>
<evidence type="ECO:0000313" key="2">
    <source>
        <dbReference type="EMBL" id="RZF34302.1"/>
    </source>
</evidence>
<protein>
    <recommendedName>
        <fullName evidence="1">CRAL-TRIO domain-containing protein</fullName>
    </recommendedName>
</protein>
<evidence type="ECO:0000259" key="1">
    <source>
        <dbReference type="Pfam" id="PF00650"/>
    </source>
</evidence>
<dbReference type="SUPFAM" id="SSF52087">
    <property type="entry name" value="CRAL/TRIO domain"/>
    <property type="match status" value="1"/>
</dbReference>
<proteinExistence type="predicted"/>
<sequence>IFTPLRGFDNEGNKVIWMRLNNLNPDRYYFGTSLKAVFMTIDAIQIEEGPVPGYVYVLDGKG</sequence>
<comment type="caution">
    <text evidence="2">The sequence shown here is derived from an EMBL/GenBank/DDBJ whole genome shotgun (WGS) entry which is preliminary data.</text>
</comment>
<dbReference type="Proteomes" id="UP000291343">
    <property type="component" value="Unassembled WGS sequence"/>
</dbReference>
<feature type="non-terminal residue" evidence="2">
    <location>
        <position position="1"/>
    </location>
</feature>
<dbReference type="InParanoid" id="A0A482WM54"/>
<dbReference type="Pfam" id="PF00650">
    <property type="entry name" value="CRAL_TRIO"/>
    <property type="match status" value="1"/>
</dbReference>
<evidence type="ECO:0000313" key="3">
    <source>
        <dbReference type="Proteomes" id="UP000291343"/>
    </source>
</evidence>
<accession>A0A482WM54</accession>
<dbReference type="AlphaFoldDB" id="A0A482WM54"/>
<feature type="domain" description="CRAL-TRIO" evidence="1">
    <location>
        <begin position="3"/>
        <end position="62"/>
    </location>
</feature>
<reference evidence="2 3" key="1">
    <citation type="journal article" date="2017" name="Gigascience">
        <title>Genome sequence of the small brown planthopper, Laodelphax striatellus.</title>
        <authorList>
            <person name="Zhu J."/>
            <person name="Jiang F."/>
            <person name="Wang X."/>
            <person name="Yang P."/>
            <person name="Bao Y."/>
            <person name="Zhao W."/>
            <person name="Wang W."/>
            <person name="Lu H."/>
            <person name="Wang Q."/>
            <person name="Cui N."/>
            <person name="Li J."/>
            <person name="Chen X."/>
            <person name="Luo L."/>
            <person name="Yu J."/>
            <person name="Kang L."/>
            <person name="Cui F."/>
        </authorList>
    </citation>
    <scope>NUCLEOTIDE SEQUENCE [LARGE SCALE GENOMIC DNA]</scope>
    <source>
        <strain evidence="2">Lst14</strain>
    </source>
</reference>